<accession>A0ABX5X7N4</accession>
<evidence type="ECO:0000313" key="2">
    <source>
        <dbReference type="EMBL" id="QDP73784.1"/>
    </source>
</evidence>
<feature type="transmembrane region" description="Helical" evidence="1">
    <location>
        <begin position="69"/>
        <end position="89"/>
    </location>
</feature>
<evidence type="ECO:0000256" key="1">
    <source>
        <dbReference type="SAM" id="Phobius"/>
    </source>
</evidence>
<protein>
    <submittedName>
        <fullName evidence="2">DUF1361 domain-containing protein</fullName>
    </submittedName>
</protein>
<keyword evidence="3" id="KW-1185">Reference proteome</keyword>
<proteinExistence type="predicted"/>
<dbReference type="InterPro" id="IPR009793">
    <property type="entry name" value="DUF1361"/>
</dbReference>
<feature type="transmembrane region" description="Helical" evidence="1">
    <location>
        <begin position="101"/>
        <end position="126"/>
    </location>
</feature>
<keyword evidence="1" id="KW-0472">Membrane</keyword>
<feature type="transmembrane region" description="Helical" evidence="1">
    <location>
        <begin position="265"/>
        <end position="287"/>
    </location>
</feature>
<gene>
    <name evidence="2" type="ORF">FOG94_00215</name>
</gene>
<dbReference type="EMBL" id="CP041694">
    <property type="protein sequence ID" value="QDP73784.1"/>
    <property type="molecule type" value="Genomic_DNA"/>
</dbReference>
<feature type="transmembrane region" description="Helical" evidence="1">
    <location>
        <begin position="217"/>
        <end position="236"/>
    </location>
</feature>
<reference evidence="2 3" key="1">
    <citation type="submission" date="2019-07" db="EMBL/GenBank/DDBJ databases">
        <title>Complete Genome Sequence and Methylome Analysis of Arthrobacter luteus NEB113.</title>
        <authorList>
            <person name="Fomenkov A."/>
            <person name="Anton B.P."/>
            <person name="Vincze T."/>
            <person name="Roberts R.J."/>
        </authorList>
    </citation>
    <scope>NUCLEOTIDE SEQUENCE [LARGE SCALE GENOMIC DNA]</scope>
    <source>
        <strain evidence="2 3">NEB113</strain>
    </source>
</reference>
<organism evidence="2 3">
    <name type="scientific">Cellulosimicrobium cellulans</name>
    <name type="common">Arthrobacter luteus</name>
    <dbReference type="NCBI Taxonomy" id="1710"/>
    <lineage>
        <taxon>Bacteria</taxon>
        <taxon>Bacillati</taxon>
        <taxon>Actinomycetota</taxon>
        <taxon>Actinomycetes</taxon>
        <taxon>Micrococcales</taxon>
        <taxon>Promicromonosporaceae</taxon>
        <taxon>Cellulosimicrobium</taxon>
    </lineage>
</organism>
<feature type="transmembrane region" description="Helical" evidence="1">
    <location>
        <begin position="177"/>
        <end position="205"/>
    </location>
</feature>
<name>A0ABX5X7N4_CELCE</name>
<evidence type="ECO:0000313" key="3">
    <source>
        <dbReference type="Proteomes" id="UP000319068"/>
    </source>
</evidence>
<keyword evidence="1" id="KW-1133">Transmembrane helix</keyword>
<feature type="transmembrane region" description="Helical" evidence="1">
    <location>
        <begin position="132"/>
        <end position="156"/>
    </location>
</feature>
<keyword evidence="1" id="KW-0812">Transmembrane</keyword>
<dbReference type="Proteomes" id="UP000319068">
    <property type="component" value="Chromosome"/>
</dbReference>
<dbReference type="Pfam" id="PF07099">
    <property type="entry name" value="DUF1361"/>
    <property type="match status" value="1"/>
</dbReference>
<sequence length="299" mass="31830">MSVGEVDGDVVVAAGPAALPASCCAMATPGGRCPSSGTGEVVASSTSTLTTLPAPRAGNPPYRGVVLDWLFGGVALLNVYALALVVLRAPLYRTRVYRPMLLNIGLSIAPVIVLGLVVLVDAVLIAGGAPSWAVVTCAVVGFGVWLLLLPNAGYLVTELNYSHRQEGEEVPLWYDIVAVLTLALSGVMNTLVNVFLAQALLAIVLYPDDDAPFRRPVSWVVVLVVLALVSVGIYLGRYVRFNSWDLAHPVQFVRKLVRHFRARGAVLDALLFVLLHTLFFAVMYAIVMGPVTTLLVRGA</sequence>